<dbReference type="InterPro" id="IPR016155">
    <property type="entry name" value="Mopterin_synth/thiamin_S_b"/>
</dbReference>
<dbReference type="EMBL" id="LT965928">
    <property type="protein sequence ID" value="SOU41145.1"/>
    <property type="molecule type" value="Genomic_DNA"/>
</dbReference>
<reference evidence="1 4" key="1">
    <citation type="submission" date="2015-06" db="EMBL/GenBank/DDBJ databases">
        <title>Genome sequence of Pseudoalteromonas carrageenovora.</title>
        <authorList>
            <person name="Xie B.-B."/>
            <person name="Rong J.-C."/>
            <person name="Qin Q.-L."/>
            <person name="Zhang Y.-Z."/>
        </authorList>
    </citation>
    <scope>NUCLEOTIDE SEQUENCE [LARGE SCALE GENOMIC DNA]</scope>
    <source>
        <strain evidence="1 4">IAM 12662</strain>
    </source>
</reference>
<evidence type="ECO:0000313" key="4">
    <source>
        <dbReference type="Proteomes" id="UP000615003"/>
    </source>
</evidence>
<dbReference type="EMBL" id="AQGW01000014">
    <property type="protein sequence ID" value="MBE0381378.1"/>
    <property type="molecule type" value="Genomic_DNA"/>
</dbReference>
<gene>
    <name evidence="2" type="primary">moaD</name>
    <name evidence="2" type="ORF">PCAR9_A30312</name>
    <name evidence="1" type="ORF">PCARR_a3135</name>
</gene>
<proteinExistence type="predicted"/>
<dbReference type="CDD" id="cd00754">
    <property type="entry name" value="Ubl_MoaD"/>
    <property type="match status" value="1"/>
</dbReference>
<evidence type="ECO:0000313" key="1">
    <source>
        <dbReference type="EMBL" id="MBE0381378.1"/>
    </source>
</evidence>
<dbReference type="InterPro" id="IPR012675">
    <property type="entry name" value="Beta-grasp_dom_sf"/>
</dbReference>
<evidence type="ECO:0000313" key="2">
    <source>
        <dbReference type="EMBL" id="SOU41145.1"/>
    </source>
</evidence>
<accession>A0A2K4X9Z8</accession>
<dbReference type="OrthoDB" id="9801945at2"/>
<dbReference type="RefSeq" id="WP_104642805.1">
    <property type="nucleotide sequence ID" value="NZ_AQGW01000014.1"/>
</dbReference>
<dbReference type="InterPro" id="IPR003749">
    <property type="entry name" value="ThiS/MoaD-like"/>
</dbReference>
<organism evidence="2 3">
    <name type="scientific">Pseudoalteromonas carrageenovora IAM 12662</name>
    <dbReference type="NCBI Taxonomy" id="1314868"/>
    <lineage>
        <taxon>Bacteria</taxon>
        <taxon>Pseudomonadati</taxon>
        <taxon>Pseudomonadota</taxon>
        <taxon>Gammaproteobacteria</taxon>
        <taxon>Alteromonadales</taxon>
        <taxon>Pseudoalteromonadaceae</taxon>
        <taxon>Pseudoalteromonas</taxon>
    </lineage>
</organism>
<dbReference type="SUPFAM" id="SSF54285">
    <property type="entry name" value="MoaD/ThiS"/>
    <property type="match status" value="1"/>
</dbReference>
<dbReference type="Proteomes" id="UP000238288">
    <property type="component" value="Chromosome PCAR9a"/>
</dbReference>
<keyword evidence="4" id="KW-1185">Reference proteome</keyword>
<protein>
    <submittedName>
        <fullName evidence="1">Molybdopterin synthase sulfur carrier subunit</fullName>
    </submittedName>
    <submittedName>
        <fullName evidence="2">Molybdopterin synthase, small subunit</fullName>
    </submittedName>
</protein>
<reference evidence="2 3" key="2">
    <citation type="submission" date="2017-11" db="EMBL/GenBank/DDBJ databases">
        <authorList>
            <person name="Han C.G."/>
        </authorList>
    </citation>
    <scope>NUCLEOTIDE SEQUENCE [LARGE SCALE GENOMIC DNA]</scope>
    <source>
        <strain evidence="3">ATCC 43555</strain>
        <strain evidence="2">ATCC43555</strain>
    </source>
</reference>
<dbReference type="Proteomes" id="UP000615003">
    <property type="component" value="Unassembled WGS sequence"/>
</dbReference>
<dbReference type="Pfam" id="PF02597">
    <property type="entry name" value="ThiS"/>
    <property type="match status" value="1"/>
</dbReference>
<dbReference type="Gene3D" id="3.10.20.30">
    <property type="match status" value="1"/>
</dbReference>
<sequence>MAAGSETNLNDTDAAAGHVNVLFFGQLKERLKCDKLTVDIAHTLSITAFKHLLVEQNPHWQAWLEERDVLCALNQTMSSSDELVKAGDELAFFPPVTGG</sequence>
<dbReference type="AlphaFoldDB" id="A0A2K4X9Z8"/>
<dbReference type="GeneID" id="93663804"/>
<evidence type="ECO:0000313" key="3">
    <source>
        <dbReference type="Proteomes" id="UP000238288"/>
    </source>
</evidence>
<name>A0A2K4X9Z8_PSEVC</name>